<protein>
    <recommendedName>
        <fullName evidence="3">OsmC family peroxiredoxin</fullName>
    </recommendedName>
</protein>
<dbReference type="RefSeq" id="WP_161410445.1">
    <property type="nucleotide sequence ID" value="NZ_WTUZ01000038.1"/>
</dbReference>
<comment type="caution">
    <text evidence="1">The sequence shown here is derived from an EMBL/GenBank/DDBJ whole genome shotgun (WGS) entry which is preliminary data.</text>
</comment>
<dbReference type="EMBL" id="WTUZ01000038">
    <property type="protein sequence ID" value="MZQ86133.1"/>
    <property type="molecule type" value="Genomic_DNA"/>
</dbReference>
<evidence type="ECO:0008006" key="3">
    <source>
        <dbReference type="Google" id="ProtNLM"/>
    </source>
</evidence>
<name>A0A6L8V6Y1_9BACL</name>
<gene>
    <name evidence="1" type="ORF">GQF01_28945</name>
</gene>
<dbReference type="InterPro" id="IPR036102">
    <property type="entry name" value="OsmC/Ohrsf"/>
</dbReference>
<dbReference type="SUPFAM" id="SSF82784">
    <property type="entry name" value="OsmC-like"/>
    <property type="match status" value="1"/>
</dbReference>
<dbReference type="InterPro" id="IPR052707">
    <property type="entry name" value="OsmC_Ohr_Peroxiredoxin"/>
</dbReference>
<evidence type="ECO:0000313" key="1">
    <source>
        <dbReference type="EMBL" id="MZQ86133.1"/>
    </source>
</evidence>
<dbReference type="InterPro" id="IPR015946">
    <property type="entry name" value="KH_dom-like_a/b"/>
</dbReference>
<reference evidence="1 2" key="1">
    <citation type="submission" date="2019-12" db="EMBL/GenBank/DDBJ databases">
        <title>Paenibacillus sp. nov. sp. isolated from soil.</title>
        <authorList>
            <person name="Kim J."/>
            <person name="Jeong S.E."/>
            <person name="Jung H.S."/>
            <person name="Jeon C.O."/>
        </authorList>
    </citation>
    <scope>NUCLEOTIDE SEQUENCE [LARGE SCALE GENOMIC DNA]</scope>
    <source>
        <strain evidence="1 2">5J-6</strain>
    </source>
</reference>
<accession>A0A6L8V6Y1</accession>
<evidence type="ECO:0000313" key="2">
    <source>
        <dbReference type="Proteomes" id="UP000481087"/>
    </source>
</evidence>
<organism evidence="1 2">
    <name type="scientific">Paenibacillus silvestris</name>
    <dbReference type="NCBI Taxonomy" id="2606219"/>
    <lineage>
        <taxon>Bacteria</taxon>
        <taxon>Bacillati</taxon>
        <taxon>Bacillota</taxon>
        <taxon>Bacilli</taxon>
        <taxon>Bacillales</taxon>
        <taxon>Paenibacillaceae</taxon>
        <taxon>Paenibacillus</taxon>
    </lineage>
</organism>
<dbReference type="InterPro" id="IPR003718">
    <property type="entry name" value="OsmC/Ohr_fam"/>
</dbReference>
<dbReference type="AlphaFoldDB" id="A0A6L8V6Y1"/>
<keyword evidence="2" id="KW-1185">Reference proteome</keyword>
<dbReference type="PANTHER" id="PTHR42830:SF2">
    <property type="entry name" value="OSMC_OHR FAMILY PROTEIN"/>
    <property type="match status" value="1"/>
</dbReference>
<sequence>MSEHRFDLKAEWTGGLDGTGHIRAGNLAASISVPSQLDGPGIGTNPEELLLGAAATCYLITLGMLVKRQGILSLELKSEIYVENSPAMKVNRIIHRPLISVPVHTSPDQLDKINRAAYRAEQACMISKALKGNVEVTVEPEIRSDDETGQ</sequence>
<dbReference type="Gene3D" id="3.30.300.20">
    <property type="match status" value="1"/>
</dbReference>
<dbReference type="PANTHER" id="PTHR42830">
    <property type="entry name" value="OSMOTICALLY INDUCIBLE FAMILY PROTEIN"/>
    <property type="match status" value="1"/>
</dbReference>
<dbReference type="Pfam" id="PF02566">
    <property type="entry name" value="OsmC"/>
    <property type="match status" value="1"/>
</dbReference>
<proteinExistence type="predicted"/>
<dbReference type="Proteomes" id="UP000481087">
    <property type="component" value="Unassembled WGS sequence"/>
</dbReference>